<evidence type="ECO:0000259" key="1">
    <source>
        <dbReference type="Pfam" id="PF14344"/>
    </source>
</evidence>
<keyword evidence="3" id="KW-1185">Reference proteome</keyword>
<dbReference type="InterPro" id="IPR025510">
    <property type="entry name" value="DUF4397"/>
</dbReference>
<reference evidence="2 3" key="1">
    <citation type="submission" date="2019-06" db="EMBL/GenBank/DDBJ databases">
        <title>Persicimonas caeni gen. nov., sp. nov., a predatory bacterium isolated from solar saltern.</title>
        <authorList>
            <person name="Wang S."/>
        </authorList>
    </citation>
    <scope>NUCLEOTIDE SEQUENCE [LARGE SCALE GENOMIC DNA]</scope>
    <source>
        <strain evidence="2 3">YN101</strain>
    </source>
</reference>
<dbReference type="OrthoDB" id="5526172at2"/>
<evidence type="ECO:0000313" key="3">
    <source>
        <dbReference type="Proteomes" id="UP000315995"/>
    </source>
</evidence>
<name>A0A4Y6PP58_PERCE</name>
<proteinExistence type="predicted"/>
<accession>A0A4Y6PP58</accession>
<evidence type="ECO:0000313" key="2">
    <source>
        <dbReference type="EMBL" id="QDG50094.1"/>
    </source>
</evidence>
<organism evidence="2 3">
    <name type="scientific">Persicimonas caeni</name>
    <dbReference type="NCBI Taxonomy" id="2292766"/>
    <lineage>
        <taxon>Bacteria</taxon>
        <taxon>Deltaproteobacteria</taxon>
        <taxon>Bradymonadales</taxon>
        <taxon>Bradymonadaceae</taxon>
        <taxon>Persicimonas</taxon>
    </lineage>
</organism>
<sequence length="973" mass="100287">MAAGRFLFALKPDACHSTICSVPGRRTQDSSLKPQDSSMNHTLRTTARLLAGLLMAFVVSWIAAGCGQPVTYCAPGDPNCEAGCVGGCGAGEYCANGQCVSIELQCNQAGEECNPRAQSSDGFLCIDWDGQGVREAMCSQMCSPDATCPAGSSCFVLSSNFDTPCQSASDCREDMLCIQGTCRYTACQPSECTGFLSGQQACAQKYADHPNFADGAKCYEFENQSNYCFPAGQRQLGEACVDINTALQQQEFTATCAAGLGCVSGTCRTPCESDEDCDGEDTCTLSAATNLGTGVGFCANTCTPFEEGACGPGKMCQPVGPDEGHCVPTGTKPAFSQCVPGENECEMGTLCVEYDTPGGQTEARCHPICDLTAAPPGADGTVSDSAQAARDATCPQPPAALASVRLVHLSELAGPVDVYVAGEDDVLVEGLDFGGVHPAPSSASWLEMEPGRYRLTAVPAGAPRTDRPLVDVTVDLASGVGEEIYIAPPAPTSSDDAQSVVIEAHGADVRTSQTELRVVHLLSDTDAVDVVVVDAADDAAELSNQIVLAEDLAFGQGGALVSVPAEELRVLVFASGADRTDTSAALVNATITASADSTAVLRGTLDPDDFYDASQPTVLELGDAPDAAPRGTQFSCTALDNGAYGFCQQVCSGGASDFGTGACEGDAMGCTPTQYPARAEWLTLCAPVGDGGSGTSCDPQRPNGQCQEGLFCMPYGTGVEPSDDGLLGRCTPLCEVDGSGTSALGCEEGQSCKPVAYDGSYDIGQCGWSCDAGADYADDRCPAGLKSCKPTASLREDASGQTAPVVQDEQPFCSASGPVAAGETCGGRDCVAGTECIYPRSEQTDLVSTLLPQYFGASGLVPTCTPQCDPFDADSSEITCASGETCLPNYPWSAEVGHCAPIDTWVAPNQPCDNPGLACGEDSICVIYQGGQDCLRFCDYEGADAQGAYAQSTCPPGLVCEPFVADIGVCGAP</sequence>
<dbReference type="Pfam" id="PF14344">
    <property type="entry name" value="DUF4397"/>
    <property type="match status" value="1"/>
</dbReference>
<protein>
    <submittedName>
        <fullName evidence="2">DUF4397 domain-containing protein</fullName>
    </submittedName>
</protein>
<dbReference type="AlphaFoldDB" id="A0A4Y6PP58"/>
<dbReference type="Proteomes" id="UP000315995">
    <property type="component" value="Chromosome"/>
</dbReference>
<gene>
    <name evidence="2" type="ORF">FIV42_04895</name>
</gene>
<accession>A0A5B8Y008</accession>
<feature type="domain" description="DUF4397" evidence="1">
    <location>
        <begin position="402"/>
        <end position="530"/>
    </location>
</feature>
<dbReference type="EMBL" id="CP041186">
    <property type="protein sequence ID" value="QDG50094.1"/>
    <property type="molecule type" value="Genomic_DNA"/>
</dbReference>